<keyword evidence="3" id="KW-0687">Ribonucleoprotein</keyword>
<reference evidence="5" key="2">
    <citation type="submission" date="2008-08" db="EMBL/GenBank/DDBJ databases">
        <authorList>
            <consortium name="Diatom Consortium"/>
            <person name="Grigoriev I."/>
            <person name="Grimwood J."/>
            <person name="Kuo A."/>
            <person name="Otillar R.P."/>
            <person name="Salamov A."/>
            <person name="Detter J.C."/>
            <person name="Lindquist E."/>
            <person name="Shapiro H."/>
            <person name="Lucas S."/>
            <person name="Glavina del Rio T."/>
            <person name="Pitluck S."/>
            <person name="Rokhsar D."/>
            <person name="Bowler C."/>
        </authorList>
    </citation>
    <scope>GENOME REANNOTATION</scope>
    <source>
        <strain evidence="5">CCAP 1055/1</strain>
    </source>
</reference>
<gene>
    <name evidence="4" type="ORF">PHATR_10363</name>
</gene>
<name>B5Y5B0_PHATC</name>
<evidence type="ECO:0000256" key="3">
    <source>
        <dbReference type="ARBA" id="ARBA00023274"/>
    </source>
</evidence>
<reference evidence="4 5" key="1">
    <citation type="journal article" date="2008" name="Nature">
        <title>The Phaeodactylum genome reveals the evolutionary history of diatom genomes.</title>
        <authorList>
            <person name="Bowler C."/>
            <person name="Allen A.E."/>
            <person name="Badger J.H."/>
            <person name="Grimwood J."/>
            <person name="Jabbari K."/>
            <person name="Kuo A."/>
            <person name="Maheswari U."/>
            <person name="Martens C."/>
            <person name="Maumus F."/>
            <person name="Otillar R.P."/>
            <person name="Rayko E."/>
            <person name="Salamov A."/>
            <person name="Vandepoele K."/>
            <person name="Beszteri B."/>
            <person name="Gruber A."/>
            <person name="Heijde M."/>
            <person name="Katinka M."/>
            <person name="Mock T."/>
            <person name="Valentin K."/>
            <person name="Verret F."/>
            <person name="Berges J.A."/>
            <person name="Brownlee C."/>
            <person name="Cadoret J.P."/>
            <person name="Chiovitti A."/>
            <person name="Choi C.J."/>
            <person name="Coesel S."/>
            <person name="De Martino A."/>
            <person name="Detter J.C."/>
            <person name="Durkin C."/>
            <person name="Falciatore A."/>
            <person name="Fournet J."/>
            <person name="Haruta M."/>
            <person name="Huysman M.J."/>
            <person name="Jenkins B.D."/>
            <person name="Jiroutova K."/>
            <person name="Jorgensen R.E."/>
            <person name="Joubert Y."/>
            <person name="Kaplan A."/>
            <person name="Kroger N."/>
            <person name="Kroth P.G."/>
            <person name="La Roche J."/>
            <person name="Lindquist E."/>
            <person name="Lommer M."/>
            <person name="Martin-Jezequel V."/>
            <person name="Lopez P.J."/>
            <person name="Lucas S."/>
            <person name="Mangogna M."/>
            <person name="McGinnis K."/>
            <person name="Medlin L.K."/>
            <person name="Montsant A."/>
            <person name="Oudot-Le Secq M.P."/>
            <person name="Napoli C."/>
            <person name="Obornik M."/>
            <person name="Parker M.S."/>
            <person name="Petit J.L."/>
            <person name="Porcel B.M."/>
            <person name="Poulsen N."/>
            <person name="Robison M."/>
            <person name="Rychlewski L."/>
            <person name="Rynearson T.A."/>
            <person name="Schmutz J."/>
            <person name="Shapiro H."/>
            <person name="Siaut M."/>
            <person name="Stanley M."/>
            <person name="Sussman M.R."/>
            <person name="Taylor A.R."/>
            <person name="Vardi A."/>
            <person name="von Dassow P."/>
            <person name="Vyverman W."/>
            <person name="Willis A."/>
            <person name="Wyrwicz L.S."/>
            <person name="Rokhsar D.S."/>
            <person name="Weissenbach J."/>
            <person name="Armbrust E.V."/>
            <person name="Green B.R."/>
            <person name="Van de Peer Y."/>
            <person name="Grigoriev I.V."/>
        </authorList>
    </citation>
    <scope>NUCLEOTIDE SEQUENCE [LARGE SCALE GENOMIC DNA]</scope>
    <source>
        <strain evidence="4 5">CCAP 1055/1</strain>
    </source>
</reference>
<dbReference type="HOGENOM" id="CLU_744887_0_0_1"/>
<dbReference type="PANTHER" id="PTHR13479:SF40">
    <property type="entry name" value="SMALL RIBOSOMAL SUBUNIT PROTEIN BS18M"/>
    <property type="match status" value="1"/>
</dbReference>
<dbReference type="GO" id="GO:0005763">
    <property type="term" value="C:mitochondrial small ribosomal subunit"/>
    <property type="evidence" value="ECO:0007669"/>
    <property type="project" value="TreeGrafter"/>
</dbReference>
<evidence type="ECO:0000313" key="5">
    <source>
        <dbReference type="Proteomes" id="UP000000759"/>
    </source>
</evidence>
<dbReference type="InterPro" id="IPR001648">
    <property type="entry name" value="Ribosomal_bS18"/>
</dbReference>
<keyword evidence="5" id="KW-1185">Reference proteome</keyword>
<protein>
    <recommendedName>
        <fullName evidence="6">Ribosomal protein S18</fullName>
    </recommendedName>
</protein>
<dbReference type="EMBL" id="CP001142">
    <property type="protein sequence ID" value="ACI65625.1"/>
    <property type="molecule type" value="Genomic_DNA"/>
</dbReference>
<dbReference type="SUPFAM" id="SSF46911">
    <property type="entry name" value="Ribosomal protein S18"/>
    <property type="match status" value="1"/>
</dbReference>
<dbReference type="RefSeq" id="XP_002186155.1">
    <property type="nucleotide sequence ID" value="XM_002186119.1"/>
</dbReference>
<dbReference type="Pfam" id="PF01084">
    <property type="entry name" value="Ribosomal_S18"/>
    <property type="match status" value="1"/>
</dbReference>
<feature type="non-terminal residue" evidence="4">
    <location>
        <position position="1"/>
    </location>
</feature>
<dbReference type="OrthoDB" id="21463at2759"/>
<dbReference type="PRINTS" id="PR00974">
    <property type="entry name" value="RIBOSOMALS18"/>
</dbReference>
<dbReference type="GO" id="GO:0070181">
    <property type="term" value="F:small ribosomal subunit rRNA binding"/>
    <property type="evidence" value="ECO:0007669"/>
    <property type="project" value="TreeGrafter"/>
</dbReference>
<comment type="similarity">
    <text evidence="1">Belongs to the bacterial ribosomal protein bS18 family.</text>
</comment>
<dbReference type="Proteomes" id="UP000000759">
    <property type="component" value="Chromosome 3"/>
</dbReference>
<dbReference type="InterPro" id="IPR036870">
    <property type="entry name" value="Ribosomal_bS18_sf"/>
</dbReference>
<sequence>LHHNNIPLLKSFLTPTGQIRNRVQTRLGARDQRRVTKLIKRARCLGLMPF</sequence>
<dbReference type="eggNOG" id="ENOG502RWMG">
    <property type="taxonomic scope" value="Eukaryota"/>
</dbReference>
<dbReference type="GO" id="GO:0003735">
    <property type="term" value="F:structural constituent of ribosome"/>
    <property type="evidence" value="ECO:0007669"/>
    <property type="project" value="InterPro"/>
</dbReference>
<evidence type="ECO:0000256" key="1">
    <source>
        <dbReference type="ARBA" id="ARBA00005589"/>
    </source>
</evidence>
<organism evidence="4 5">
    <name type="scientific">Phaeodactylum tricornutum (strain CCAP 1055/1)</name>
    <dbReference type="NCBI Taxonomy" id="556484"/>
    <lineage>
        <taxon>Eukaryota</taxon>
        <taxon>Sar</taxon>
        <taxon>Stramenopiles</taxon>
        <taxon>Ochrophyta</taxon>
        <taxon>Bacillariophyta</taxon>
        <taxon>Bacillariophyceae</taxon>
        <taxon>Bacillariophycidae</taxon>
        <taxon>Naviculales</taxon>
        <taxon>Phaeodactylaceae</taxon>
        <taxon>Phaeodactylum</taxon>
    </lineage>
</organism>
<evidence type="ECO:0000256" key="2">
    <source>
        <dbReference type="ARBA" id="ARBA00022980"/>
    </source>
</evidence>
<dbReference type="PaxDb" id="2850-Phatr10363"/>
<dbReference type="GO" id="GO:0006412">
    <property type="term" value="P:translation"/>
    <property type="evidence" value="ECO:0007669"/>
    <property type="project" value="InterPro"/>
</dbReference>
<dbReference type="AlphaFoldDB" id="B5Y5B0"/>
<dbReference type="GeneID" id="7204026"/>
<feature type="non-terminal residue" evidence="4">
    <location>
        <position position="50"/>
    </location>
</feature>
<dbReference type="PANTHER" id="PTHR13479">
    <property type="entry name" value="30S RIBOSOMAL PROTEIN S18"/>
    <property type="match status" value="1"/>
</dbReference>
<accession>B5Y5B0</accession>
<proteinExistence type="inferred from homology"/>
<evidence type="ECO:0000313" key="4">
    <source>
        <dbReference type="EMBL" id="ACI65625.1"/>
    </source>
</evidence>
<dbReference type="Gene3D" id="4.10.640.10">
    <property type="entry name" value="Ribosomal protein S18"/>
    <property type="match status" value="1"/>
</dbReference>
<evidence type="ECO:0008006" key="6">
    <source>
        <dbReference type="Google" id="ProtNLM"/>
    </source>
</evidence>
<dbReference type="InParanoid" id="B5Y5B0"/>
<keyword evidence="2" id="KW-0689">Ribosomal protein</keyword>
<dbReference type="KEGG" id="pti:PHATR_10363"/>